<dbReference type="RefSeq" id="WP_252821398.1">
    <property type="nucleotide sequence ID" value="NZ_JAMXQS010000008.1"/>
</dbReference>
<comment type="similarity">
    <text evidence="1 7">Belongs to the peptidase S11 family.</text>
</comment>
<evidence type="ECO:0000256" key="6">
    <source>
        <dbReference type="ARBA" id="ARBA00023316"/>
    </source>
</evidence>
<evidence type="ECO:0000256" key="5">
    <source>
        <dbReference type="ARBA" id="ARBA00022984"/>
    </source>
</evidence>
<feature type="region of interest" description="Disordered" evidence="8">
    <location>
        <begin position="357"/>
        <end position="404"/>
    </location>
</feature>
<proteinExistence type="inferred from homology"/>
<evidence type="ECO:0000259" key="10">
    <source>
        <dbReference type="Pfam" id="PF00768"/>
    </source>
</evidence>
<dbReference type="Gene3D" id="3.40.710.10">
    <property type="entry name" value="DD-peptidase/beta-lactamase superfamily"/>
    <property type="match status" value="1"/>
</dbReference>
<sequence length="404" mass="42759">MRLRHLTPLLLAFSVFAGSGAAQANPALLFDIKTGEVLEHKEAFRRWHPASLTKLMTAYTAFRAVDAGELTLQSPIRVSRHAASMPPAKMGYKPGSVMTLDNALKMIMVKSANDIAMAIGENVGGSESAFAARMNAEAARLGMTGSHWVNPNGLHDPNQYTTARDLAILVRAIRTEYPQYATYFNIDGIVVGKKVLKTFNTLMGRFPGADGMKTGFVCASGFNLIGSATRDGHTLGAIVLGAPSPDERAEEAARMLIKGFDNRPANLPQLASLAPYGDKQAETTDMRDVVCSPKTAHKASDGPQETDQPDVAVTQAPSPSVLTALAPAQHLETVGLGGALGPVPKAMQNANGDAVADVPIPSWRPDIPAPGLKEPLAQGDNEVDEKPAAPSPTGRGDRLVKQPS</sequence>
<reference evidence="11 12" key="1">
    <citation type="submission" date="2022-06" db="EMBL/GenBank/DDBJ databases">
        <title>Mesorhizobium sp. strain RP14 Genome sequencing and assembly.</title>
        <authorList>
            <person name="Kim I."/>
        </authorList>
    </citation>
    <scope>NUCLEOTIDE SEQUENCE [LARGE SCALE GENOMIC DNA]</scope>
    <source>
        <strain evidence="12">RP14(2022)</strain>
    </source>
</reference>
<keyword evidence="11" id="KW-0121">Carboxypeptidase</keyword>
<keyword evidence="12" id="KW-1185">Reference proteome</keyword>
<dbReference type="InterPro" id="IPR018044">
    <property type="entry name" value="Peptidase_S11"/>
</dbReference>
<dbReference type="PRINTS" id="PR00725">
    <property type="entry name" value="DADACBPTASE1"/>
</dbReference>
<evidence type="ECO:0000256" key="4">
    <source>
        <dbReference type="ARBA" id="ARBA00022960"/>
    </source>
</evidence>
<dbReference type="SUPFAM" id="SSF56601">
    <property type="entry name" value="beta-lactamase/transpeptidase-like"/>
    <property type="match status" value="1"/>
</dbReference>
<evidence type="ECO:0000256" key="9">
    <source>
        <dbReference type="SAM" id="SignalP"/>
    </source>
</evidence>
<dbReference type="PANTHER" id="PTHR21581:SF6">
    <property type="entry name" value="TRAFFICKING PROTEIN PARTICLE COMPLEX SUBUNIT 12"/>
    <property type="match status" value="1"/>
</dbReference>
<gene>
    <name evidence="11" type="ORF">NGM99_17825</name>
</gene>
<keyword evidence="5" id="KW-0573">Peptidoglycan synthesis</keyword>
<dbReference type="GO" id="GO:0004180">
    <property type="term" value="F:carboxypeptidase activity"/>
    <property type="evidence" value="ECO:0007669"/>
    <property type="project" value="UniProtKB-KW"/>
</dbReference>
<accession>A0ABT1C9Y8</accession>
<dbReference type="Proteomes" id="UP001205906">
    <property type="component" value="Unassembled WGS sequence"/>
</dbReference>
<feature type="signal peptide" evidence="9">
    <location>
        <begin position="1"/>
        <end position="24"/>
    </location>
</feature>
<name>A0ABT1C9Y8_9HYPH</name>
<keyword evidence="6" id="KW-0961">Cell wall biogenesis/degradation</keyword>
<evidence type="ECO:0000256" key="7">
    <source>
        <dbReference type="RuleBase" id="RU004016"/>
    </source>
</evidence>
<keyword evidence="4" id="KW-0133">Cell shape</keyword>
<evidence type="ECO:0000313" key="11">
    <source>
        <dbReference type="EMBL" id="MCO6051647.1"/>
    </source>
</evidence>
<evidence type="ECO:0000256" key="1">
    <source>
        <dbReference type="ARBA" id="ARBA00007164"/>
    </source>
</evidence>
<dbReference type="EMBL" id="JAMXQS010000008">
    <property type="protein sequence ID" value="MCO6051647.1"/>
    <property type="molecule type" value="Genomic_DNA"/>
</dbReference>
<dbReference type="InterPro" id="IPR001967">
    <property type="entry name" value="Peptidase_S11_N"/>
</dbReference>
<comment type="caution">
    <text evidence="11">The sequence shown here is derived from an EMBL/GenBank/DDBJ whole genome shotgun (WGS) entry which is preliminary data.</text>
</comment>
<feature type="chain" id="PRO_5046310097" evidence="9">
    <location>
        <begin position="25"/>
        <end position="404"/>
    </location>
</feature>
<organism evidence="11 12">
    <name type="scientific">Mesorhizobium liriopis</name>
    <dbReference type="NCBI Taxonomy" id="2953882"/>
    <lineage>
        <taxon>Bacteria</taxon>
        <taxon>Pseudomonadati</taxon>
        <taxon>Pseudomonadota</taxon>
        <taxon>Alphaproteobacteria</taxon>
        <taxon>Hyphomicrobiales</taxon>
        <taxon>Phyllobacteriaceae</taxon>
        <taxon>Mesorhizobium</taxon>
    </lineage>
</organism>
<dbReference type="PANTHER" id="PTHR21581">
    <property type="entry name" value="D-ALANYL-D-ALANINE CARBOXYPEPTIDASE"/>
    <property type="match status" value="1"/>
</dbReference>
<protein>
    <submittedName>
        <fullName evidence="11">D-alanyl-D-alanine carboxypeptidase</fullName>
    </submittedName>
</protein>
<keyword evidence="3" id="KW-0378">Hydrolase</keyword>
<evidence type="ECO:0000256" key="2">
    <source>
        <dbReference type="ARBA" id="ARBA00022729"/>
    </source>
</evidence>
<evidence type="ECO:0000313" key="12">
    <source>
        <dbReference type="Proteomes" id="UP001205906"/>
    </source>
</evidence>
<dbReference type="Pfam" id="PF00768">
    <property type="entry name" value="Peptidase_S11"/>
    <property type="match status" value="1"/>
</dbReference>
<keyword evidence="11" id="KW-0645">Protease</keyword>
<feature type="domain" description="Peptidase S11 D-alanyl-D-alanine carboxypeptidase A N-terminal" evidence="10">
    <location>
        <begin position="22"/>
        <end position="243"/>
    </location>
</feature>
<evidence type="ECO:0000256" key="3">
    <source>
        <dbReference type="ARBA" id="ARBA00022801"/>
    </source>
</evidence>
<evidence type="ECO:0000256" key="8">
    <source>
        <dbReference type="SAM" id="MobiDB-lite"/>
    </source>
</evidence>
<keyword evidence="2 9" id="KW-0732">Signal</keyword>
<feature type="compositionally biased region" description="Basic and acidic residues" evidence="8">
    <location>
        <begin position="395"/>
        <end position="404"/>
    </location>
</feature>
<dbReference type="InterPro" id="IPR012338">
    <property type="entry name" value="Beta-lactam/transpept-like"/>
</dbReference>